<evidence type="ECO:0000256" key="4">
    <source>
        <dbReference type="ARBA" id="ARBA00023134"/>
    </source>
</evidence>
<dbReference type="GO" id="GO:0005525">
    <property type="term" value="F:GTP binding"/>
    <property type="evidence" value="ECO:0007669"/>
    <property type="project" value="UniProtKB-KW"/>
</dbReference>
<dbReference type="Pfam" id="PF03029">
    <property type="entry name" value="ATP_bind_1"/>
    <property type="match status" value="1"/>
</dbReference>
<dbReference type="Gene3D" id="3.40.50.300">
    <property type="entry name" value="P-loop containing nucleotide triphosphate hydrolases"/>
    <property type="match status" value="1"/>
</dbReference>
<organism evidence="6">
    <name type="scientific">Trypanosoma vivax (strain Y486)</name>
    <dbReference type="NCBI Taxonomy" id="1055687"/>
    <lineage>
        <taxon>Eukaryota</taxon>
        <taxon>Discoba</taxon>
        <taxon>Euglenozoa</taxon>
        <taxon>Kinetoplastea</taxon>
        <taxon>Metakinetoplastina</taxon>
        <taxon>Trypanosomatida</taxon>
        <taxon>Trypanosomatidae</taxon>
        <taxon>Trypanosoma</taxon>
        <taxon>Duttonella</taxon>
    </lineage>
</organism>
<reference evidence="6" key="1">
    <citation type="journal article" date="2012" name="Proc. Natl. Acad. Sci. U.S.A.">
        <title>Antigenic diversity is generated by distinct evolutionary mechanisms in African trypanosome species.</title>
        <authorList>
            <person name="Jackson A.P."/>
            <person name="Berry A."/>
            <person name="Aslett M."/>
            <person name="Allison H.C."/>
            <person name="Burton P."/>
            <person name="Vavrova-Anderson J."/>
            <person name="Brown R."/>
            <person name="Browne H."/>
            <person name="Corton N."/>
            <person name="Hauser H."/>
            <person name="Gamble J."/>
            <person name="Gilderthorp R."/>
            <person name="Marcello L."/>
            <person name="McQuillan J."/>
            <person name="Otto T.D."/>
            <person name="Quail M.A."/>
            <person name="Sanders M.J."/>
            <person name="van Tonder A."/>
            <person name="Ginger M.L."/>
            <person name="Field M.C."/>
            <person name="Barry J.D."/>
            <person name="Hertz-Fowler C."/>
            <person name="Berriman M."/>
        </authorList>
    </citation>
    <scope>NUCLEOTIDE SEQUENCE</scope>
    <source>
        <strain evidence="6">Y486</strain>
    </source>
</reference>
<dbReference type="EMBL" id="HE573023">
    <property type="protein sequence ID" value="CCC48786.1"/>
    <property type="molecule type" value="Genomic_DNA"/>
</dbReference>
<sequence>MFGELVCGPPGSGKTTYCEGKRQFLSVYDPTRPVALLNLDPANEDVFPYPCDVDIREIVSHTRVMETEGLGPNGSYLFCASLMEHRMDWIVQKIEEAVDRRLKEMASTLSLTQASNVGALRAPYLIVDCPGQVEFYLGSSVMHALFRTLQKRLCCSICTVHLVDAGVSTRDIATYVSSCLLSITTMVDHELPHVNVMSKWDTLGAEEAEEGENYLRAASFMAEGFDRLWKKQLRRRRRAHRQALLYPTGKETIDARDDPVVAAHDDAEVEAIDLTKDGGRLYSYSRAVMDVIDGYGLAGFQPLDVQSQEMMLRLTQQIDECIGNFV</sequence>
<comment type="function">
    <text evidence="5">Small GTPase required for proper localization of RNA polymerase II and III (RNAPII and RNAPIII). May act at an RNAP assembly step prior to nuclear import.</text>
</comment>
<comment type="similarity">
    <text evidence="1 5">Belongs to the GPN-loop GTPase family.</text>
</comment>
<name>G0TXU4_TRYVY</name>
<accession>G0TXU4</accession>
<dbReference type="PANTHER" id="PTHR21231">
    <property type="entry name" value="XPA-BINDING PROTEIN 1-RELATED"/>
    <property type="match status" value="1"/>
</dbReference>
<proteinExistence type="inferred from homology"/>
<evidence type="ECO:0000313" key="6">
    <source>
        <dbReference type="EMBL" id="CCC48786.1"/>
    </source>
</evidence>
<dbReference type="InterPro" id="IPR004130">
    <property type="entry name" value="Gpn"/>
</dbReference>
<dbReference type="GO" id="GO:0003924">
    <property type="term" value="F:GTPase activity"/>
    <property type="evidence" value="ECO:0007669"/>
    <property type="project" value="TreeGrafter"/>
</dbReference>
<dbReference type="GO" id="GO:0005737">
    <property type="term" value="C:cytoplasm"/>
    <property type="evidence" value="ECO:0007669"/>
    <property type="project" value="TreeGrafter"/>
</dbReference>
<protein>
    <recommendedName>
        <fullName evidence="5">GPN-loop GTPase 2</fullName>
    </recommendedName>
</protein>
<dbReference type="VEuPathDB" id="TriTrypDB:TvY486_0701230"/>
<keyword evidence="2 5" id="KW-0547">Nucleotide-binding</keyword>
<evidence type="ECO:0000256" key="2">
    <source>
        <dbReference type="ARBA" id="ARBA00022741"/>
    </source>
</evidence>
<evidence type="ECO:0000256" key="3">
    <source>
        <dbReference type="ARBA" id="ARBA00022801"/>
    </source>
</evidence>
<dbReference type="SUPFAM" id="SSF52540">
    <property type="entry name" value="P-loop containing nucleoside triphosphate hydrolases"/>
    <property type="match status" value="1"/>
</dbReference>
<keyword evidence="4 5" id="KW-0342">GTP-binding</keyword>
<comment type="subunit">
    <text evidence="5">Binds to RNA polymerase II (RNAPII).</text>
</comment>
<evidence type="ECO:0000256" key="5">
    <source>
        <dbReference type="RuleBase" id="RU365059"/>
    </source>
</evidence>
<keyword evidence="3 5" id="KW-0378">Hydrolase</keyword>
<gene>
    <name evidence="6" type="ORF">TVY486_0701230</name>
</gene>
<dbReference type="AlphaFoldDB" id="G0TXU4"/>
<dbReference type="PANTHER" id="PTHR21231:SF3">
    <property type="entry name" value="GPN-LOOP GTPASE 2"/>
    <property type="match status" value="1"/>
</dbReference>
<dbReference type="InterPro" id="IPR027417">
    <property type="entry name" value="P-loop_NTPase"/>
</dbReference>
<evidence type="ECO:0000256" key="1">
    <source>
        <dbReference type="ARBA" id="ARBA00005290"/>
    </source>
</evidence>